<dbReference type="PANTHER" id="PTHR39338">
    <property type="entry name" value="BLL5662 PROTEIN-RELATED"/>
    <property type="match status" value="1"/>
</dbReference>
<dbReference type="InterPro" id="IPR008912">
    <property type="entry name" value="Uncharacterised_CoxE"/>
</dbReference>
<keyword evidence="2" id="KW-1185">Reference proteome</keyword>
<dbReference type="InterPro" id="IPR011195">
    <property type="entry name" value="UCP010256"/>
</dbReference>
<dbReference type="PANTHER" id="PTHR39338:SF6">
    <property type="entry name" value="BLL5662 PROTEIN"/>
    <property type="match status" value="1"/>
</dbReference>
<evidence type="ECO:0000313" key="2">
    <source>
        <dbReference type="Proteomes" id="UP000323426"/>
    </source>
</evidence>
<organism evidence="1 2">
    <name type="scientific">Adhaeribacter rhizoryzae</name>
    <dbReference type="NCBI Taxonomy" id="2607907"/>
    <lineage>
        <taxon>Bacteria</taxon>
        <taxon>Pseudomonadati</taxon>
        <taxon>Bacteroidota</taxon>
        <taxon>Cytophagia</taxon>
        <taxon>Cytophagales</taxon>
        <taxon>Hymenobacteraceae</taxon>
        <taxon>Adhaeribacter</taxon>
    </lineage>
</organism>
<name>A0A5M6D9G0_9BACT</name>
<dbReference type="CDD" id="cd00198">
    <property type="entry name" value="vWFA"/>
    <property type="match status" value="1"/>
</dbReference>
<evidence type="ECO:0000313" key="1">
    <source>
        <dbReference type="EMBL" id="KAA5542932.1"/>
    </source>
</evidence>
<dbReference type="PIRSF" id="PIRSF010256">
    <property type="entry name" value="CoxE_vWa"/>
    <property type="match status" value="1"/>
</dbReference>
<dbReference type="SUPFAM" id="SSF53300">
    <property type="entry name" value="vWA-like"/>
    <property type="match status" value="1"/>
</dbReference>
<gene>
    <name evidence="1" type="ORF">F0145_17480</name>
</gene>
<dbReference type="Proteomes" id="UP000323426">
    <property type="component" value="Unassembled WGS sequence"/>
</dbReference>
<comment type="caution">
    <text evidence="1">The sequence shown here is derived from an EMBL/GenBank/DDBJ whole genome shotgun (WGS) entry which is preliminary data.</text>
</comment>
<accession>A0A5M6D9G0</accession>
<reference evidence="1 2" key="1">
    <citation type="submission" date="2019-09" db="EMBL/GenBank/DDBJ databases">
        <title>Genome sequence and assembly of Adhaeribacter sp.</title>
        <authorList>
            <person name="Chhetri G."/>
        </authorList>
    </citation>
    <scope>NUCLEOTIDE SEQUENCE [LARGE SCALE GENOMIC DNA]</scope>
    <source>
        <strain evidence="1 2">DK36</strain>
    </source>
</reference>
<dbReference type="Pfam" id="PF05762">
    <property type="entry name" value="VWA_CoxE"/>
    <property type="match status" value="1"/>
</dbReference>
<dbReference type="EMBL" id="VWSF01000015">
    <property type="protein sequence ID" value="KAA5542932.1"/>
    <property type="molecule type" value="Genomic_DNA"/>
</dbReference>
<dbReference type="RefSeq" id="WP_150090298.1">
    <property type="nucleotide sequence ID" value="NZ_VWSF01000015.1"/>
</dbReference>
<sequence>MILRQTSLSGNIVQFCRFLRQKGFALSAEEEATALKSLSFIDYQSQPIFQQALKAVLCRSKSQLDEFDALFLEYWQEINQAVDAKVKSKAAPGAKPVTNPPSFQALKSWLNGNNHQEIEQTAAYSIHQNLSRQDFSRIPADDIVEMMKIIKALSRRLAAQASRRYEKTAKIKQPDLRRTLRKNIRLGGELMEIAFRQPKCNRLKLVVLCDISKSMELYTAFLLQFIYSFGQVFRRLETFAFSTSLHSITSLLSHHDFANALQALSVQNFDLQGGTKIGESLHTFVTDYAARLLDKRTMVLILSDGWDTGDIPLLDQSMKVLQEKAKKVIWLNPLAGYAGYRPEVAGMQTVLPYINVLAPVHNVASLRKLAKWL</sequence>
<dbReference type="InterPro" id="IPR036465">
    <property type="entry name" value="vWFA_dom_sf"/>
</dbReference>
<proteinExistence type="predicted"/>
<dbReference type="AlphaFoldDB" id="A0A5M6D9G0"/>
<protein>
    <submittedName>
        <fullName evidence="1">VWA domain-containing protein</fullName>
    </submittedName>
</protein>
<dbReference type="Gene3D" id="3.40.50.410">
    <property type="entry name" value="von Willebrand factor, type A domain"/>
    <property type="match status" value="1"/>
</dbReference>